<dbReference type="OrthoDB" id="762052at2759"/>
<dbReference type="eggNOG" id="ENOG502QQAK">
    <property type="taxonomic scope" value="Eukaryota"/>
</dbReference>
<dbReference type="Proteomes" id="UP000002051">
    <property type="component" value="Unassembled WGS sequence"/>
</dbReference>
<dbReference type="PANTHER" id="PTHR37731:SF1">
    <property type="entry name" value="PEPTIDE TRANSPORTER FAMILY PROTEIN"/>
    <property type="match status" value="1"/>
</dbReference>
<evidence type="ECO:0000313" key="2">
    <source>
        <dbReference type="EMBL" id="AES79249.2"/>
    </source>
</evidence>
<reference evidence="2 4" key="2">
    <citation type="journal article" date="2014" name="BMC Genomics">
        <title>An improved genome release (version Mt4.0) for the model legume Medicago truncatula.</title>
        <authorList>
            <person name="Tang H."/>
            <person name="Krishnakumar V."/>
            <person name="Bidwell S."/>
            <person name="Rosen B."/>
            <person name="Chan A."/>
            <person name="Zhou S."/>
            <person name="Gentzbittel L."/>
            <person name="Childs K.L."/>
            <person name="Yandell M."/>
            <person name="Gundlach H."/>
            <person name="Mayer K.F."/>
            <person name="Schwartz D.C."/>
            <person name="Town C.D."/>
        </authorList>
    </citation>
    <scope>GENOME REANNOTATION</scope>
    <source>
        <strain evidence="3 4">cv. Jemalong A17</strain>
    </source>
</reference>
<name>G7L3E3_MEDTR</name>
<evidence type="ECO:0000313" key="3">
    <source>
        <dbReference type="EnsemblPlants" id="AES79249"/>
    </source>
</evidence>
<dbReference type="PaxDb" id="3880-AES79249"/>
<gene>
    <name evidence="3" type="primary">11408555</name>
    <name evidence="2" type="ordered locus">MTR_7g060340</name>
</gene>
<sequence length="307" mass="34234">MSSPITYPVVVEDKDLDDAALWAMIDSASASASVSHSSSKQKPLANKYHQSPSPISKPSPPSKFPRYSTDSGEVVQDPWPYRPPRKIARISGSGSDSCETSPLAVVRTVQRLPTPTPTPSPLPLAVAKVYSSPEIGKMNEVKEISSSYTTEVSPRCFGRNDHEEKENGMRHSLYGMFPTVSLFKEYQNAAMAILEKTDYTLISGNPYIKKTGWRKISCYFNISYEIRDKSIEFDGDRNVQRAEFVIRAHMQGGRFSDGWGSCDRREKRFQKPNHDVPSTAETRAKNKACQDLLGIGEYRPGASSQLR</sequence>
<evidence type="ECO:0000313" key="4">
    <source>
        <dbReference type="Proteomes" id="UP000002051"/>
    </source>
</evidence>
<organism evidence="2 4">
    <name type="scientific">Medicago truncatula</name>
    <name type="common">Barrel medic</name>
    <name type="synonym">Medicago tribuloides</name>
    <dbReference type="NCBI Taxonomy" id="3880"/>
    <lineage>
        <taxon>Eukaryota</taxon>
        <taxon>Viridiplantae</taxon>
        <taxon>Streptophyta</taxon>
        <taxon>Embryophyta</taxon>
        <taxon>Tracheophyta</taxon>
        <taxon>Spermatophyta</taxon>
        <taxon>Magnoliopsida</taxon>
        <taxon>eudicotyledons</taxon>
        <taxon>Gunneridae</taxon>
        <taxon>Pentapetalae</taxon>
        <taxon>rosids</taxon>
        <taxon>fabids</taxon>
        <taxon>Fabales</taxon>
        <taxon>Fabaceae</taxon>
        <taxon>Papilionoideae</taxon>
        <taxon>50 kb inversion clade</taxon>
        <taxon>NPAAA clade</taxon>
        <taxon>Hologalegina</taxon>
        <taxon>IRL clade</taxon>
        <taxon>Trifolieae</taxon>
        <taxon>Medicago</taxon>
    </lineage>
</organism>
<accession>G7L3E3</accession>
<protein>
    <submittedName>
        <fullName evidence="2 3">Uncharacterized protein</fullName>
    </submittedName>
</protein>
<reference evidence="3" key="3">
    <citation type="submission" date="2015-04" db="UniProtKB">
        <authorList>
            <consortium name="EnsemblPlants"/>
        </authorList>
    </citation>
    <scope>IDENTIFICATION</scope>
    <source>
        <strain evidence="3">cv. Jemalong A17</strain>
    </source>
</reference>
<dbReference type="PANTHER" id="PTHR37731">
    <property type="entry name" value="PEPTIDE TRANSPORTER FAMILY PROTEIN"/>
    <property type="match status" value="1"/>
</dbReference>
<dbReference type="AlphaFoldDB" id="G7L3E3"/>
<dbReference type="STRING" id="3880.G7L3E3"/>
<dbReference type="KEGG" id="mtr:11408555"/>
<dbReference type="EMBL" id="CM001223">
    <property type="protein sequence ID" value="AES79249.2"/>
    <property type="molecule type" value="Genomic_DNA"/>
</dbReference>
<feature type="region of interest" description="Disordered" evidence="1">
    <location>
        <begin position="30"/>
        <end position="80"/>
    </location>
</feature>
<dbReference type="EnsemblPlants" id="AES79249">
    <property type="protein sequence ID" value="AES79249"/>
    <property type="gene ID" value="MTR_7g060340"/>
</dbReference>
<keyword evidence="4" id="KW-1185">Reference proteome</keyword>
<reference evidence="2 4" key="1">
    <citation type="journal article" date="2011" name="Nature">
        <title>The Medicago genome provides insight into the evolution of rhizobial symbioses.</title>
        <authorList>
            <person name="Young N.D."/>
            <person name="Debelle F."/>
            <person name="Oldroyd G.E."/>
            <person name="Geurts R."/>
            <person name="Cannon S.B."/>
            <person name="Udvardi M.K."/>
            <person name="Benedito V.A."/>
            <person name="Mayer K.F."/>
            <person name="Gouzy J."/>
            <person name="Schoof H."/>
            <person name="Van de Peer Y."/>
            <person name="Proost S."/>
            <person name="Cook D.R."/>
            <person name="Meyers B.C."/>
            <person name="Spannagl M."/>
            <person name="Cheung F."/>
            <person name="De Mita S."/>
            <person name="Krishnakumar V."/>
            <person name="Gundlach H."/>
            <person name="Zhou S."/>
            <person name="Mudge J."/>
            <person name="Bharti A.K."/>
            <person name="Murray J.D."/>
            <person name="Naoumkina M.A."/>
            <person name="Rosen B."/>
            <person name="Silverstein K.A."/>
            <person name="Tang H."/>
            <person name="Rombauts S."/>
            <person name="Zhao P.X."/>
            <person name="Zhou P."/>
            <person name="Barbe V."/>
            <person name="Bardou P."/>
            <person name="Bechner M."/>
            <person name="Bellec A."/>
            <person name="Berger A."/>
            <person name="Berges H."/>
            <person name="Bidwell S."/>
            <person name="Bisseling T."/>
            <person name="Choisne N."/>
            <person name="Couloux A."/>
            <person name="Denny R."/>
            <person name="Deshpande S."/>
            <person name="Dai X."/>
            <person name="Doyle J.J."/>
            <person name="Dudez A.M."/>
            <person name="Farmer A.D."/>
            <person name="Fouteau S."/>
            <person name="Franken C."/>
            <person name="Gibelin C."/>
            <person name="Gish J."/>
            <person name="Goldstein S."/>
            <person name="Gonzalez A.J."/>
            <person name="Green P.J."/>
            <person name="Hallab A."/>
            <person name="Hartog M."/>
            <person name="Hua A."/>
            <person name="Humphray S.J."/>
            <person name="Jeong D.H."/>
            <person name="Jing Y."/>
            <person name="Jocker A."/>
            <person name="Kenton S.M."/>
            <person name="Kim D.J."/>
            <person name="Klee K."/>
            <person name="Lai H."/>
            <person name="Lang C."/>
            <person name="Lin S."/>
            <person name="Macmil S.L."/>
            <person name="Magdelenat G."/>
            <person name="Matthews L."/>
            <person name="McCorrison J."/>
            <person name="Monaghan E.L."/>
            <person name="Mun J.H."/>
            <person name="Najar F.Z."/>
            <person name="Nicholson C."/>
            <person name="Noirot C."/>
            <person name="O'Bleness M."/>
            <person name="Paule C.R."/>
            <person name="Poulain J."/>
            <person name="Prion F."/>
            <person name="Qin B."/>
            <person name="Qu C."/>
            <person name="Retzel E.F."/>
            <person name="Riddle C."/>
            <person name="Sallet E."/>
            <person name="Samain S."/>
            <person name="Samson N."/>
            <person name="Sanders I."/>
            <person name="Saurat O."/>
            <person name="Scarpelli C."/>
            <person name="Schiex T."/>
            <person name="Segurens B."/>
            <person name="Severin A.J."/>
            <person name="Sherrier D.J."/>
            <person name="Shi R."/>
            <person name="Sims S."/>
            <person name="Singer S.R."/>
            <person name="Sinharoy S."/>
            <person name="Sterck L."/>
            <person name="Viollet A."/>
            <person name="Wang B.B."/>
            <person name="Wang K."/>
            <person name="Wang M."/>
            <person name="Wang X."/>
            <person name="Warfsmann J."/>
            <person name="Weissenbach J."/>
            <person name="White D.D."/>
            <person name="White J.D."/>
            <person name="Wiley G.B."/>
            <person name="Wincker P."/>
            <person name="Xing Y."/>
            <person name="Yang L."/>
            <person name="Yao Z."/>
            <person name="Ying F."/>
            <person name="Zhai J."/>
            <person name="Zhou L."/>
            <person name="Zuber A."/>
            <person name="Denarie J."/>
            <person name="Dixon R.A."/>
            <person name="May G.D."/>
            <person name="Schwartz D.C."/>
            <person name="Rogers J."/>
            <person name="Quetier F."/>
            <person name="Town C.D."/>
            <person name="Roe B.A."/>
        </authorList>
    </citation>
    <scope>NUCLEOTIDE SEQUENCE [LARGE SCALE GENOMIC DNA]</scope>
    <source>
        <strain evidence="2">A17</strain>
        <strain evidence="3 4">cv. Jemalong A17</strain>
    </source>
</reference>
<proteinExistence type="predicted"/>
<dbReference type="HOGENOM" id="CLU_067678_0_0_1"/>
<evidence type="ECO:0000256" key="1">
    <source>
        <dbReference type="SAM" id="MobiDB-lite"/>
    </source>
</evidence>